<protein>
    <submittedName>
        <fullName evidence="3">Erp protein</fullName>
    </submittedName>
</protein>
<feature type="coiled-coil region" evidence="1">
    <location>
        <begin position="258"/>
        <end position="321"/>
    </location>
</feature>
<gene>
    <name evidence="3" type="ORF">BSPA14S_H0041</name>
</gene>
<keyword evidence="1" id="KW-0175">Coiled coil</keyword>
<sequence>MFVFLFLTSCNPDFSPNQKEKTSKETSTLTDLEKSKIPVSRSRKSAADLSGTDIATKINVEESVNNKRIGESLTSIDGPTDMSTEESSRSTESINDIEAAELLESTKSQGTSSIKGAQSPEKTEQELAKTEEEQRKIKKREQEEEKQRQEEEKQRQEEEKQRQEEEKQRQEEEKQRQEEEKQRQEEEKRTKDTIEILTKKIDEINRDIDAIKHKSLFLEDVKREIVAATEARDKITGPIYDHFTDGSNAIHTVWYDVDTDLKELLEKLRDTRSNLRAKLNVGNQRYTWGGNEPNLKENVKVVEIESDLDKLKSELKGVKEYLKNKSNFEKIKENILNSDDE</sequence>
<keyword evidence="3" id="KW-0614">Plasmid</keyword>
<dbReference type="Proteomes" id="UP000003481">
    <property type="component" value="Plasmid A14S_lp28-3"/>
</dbReference>
<evidence type="ECO:0000313" key="3">
    <source>
        <dbReference type="EMBL" id="ACN53420.1"/>
    </source>
</evidence>
<evidence type="ECO:0000256" key="2">
    <source>
        <dbReference type="SAM" id="MobiDB-lite"/>
    </source>
</evidence>
<reference evidence="3 4" key="1">
    <citation type="journal article" date="2012" name="J. Bacteriol.">
        <title>Whole-Genome Sequences of Borrelia bissettii, Borrelia valaisiana, and Borrelia spielmanii.</title>
        <authorList>
            <person name="Schutzer S.E."/>
            <person name="Fraser-Liggett C.M."/>
            <person name="Qiu W.G."/>
            <person name="Kraiczy P."/>
            <person name="Mongodin E.F."/>
            <person name="Dunn J.J."/>
            <person name="Luft B.J."/>
            <person name="Casjens S.R."/>
        </authorList>
    </citation>
    <scope>NUCLEOTIDE SEQUENCE [LARGE SCALE GENOMIC DNA]</scope>
    <source>
        <strain evidence="3 4">A14S</strain>
        <plasmid evidence="3 4">A14S_lp28-3</plasmid>
    </source>
</reference>
<geneLocation type="plasmid" evidence="3 4">
    <name>A14S_lp28-3</name>
</geneLocation>
<feature type="region of interest" description="Disordered" evidence="2">
    <location>
        <begin position="14"/>
        <end position="190"/>
    </location>
</feature>
<feature type="compositionally biased region" description="Polar residues" evidence="2">
    <location>
        <begin position="105"/>
        <end position="116"/>
    </location>
</feature>
<proteinExistence type="predicted"/>
<dbReference type="HOGENOM" id="CLU_053097_0_0_12"/>
<dbReference type="Pfam" id="PF06780">
    <property type="entry name" value="Erp_C"/>
    <property type="match status" value="1"/>
</dbReference>
<name>C0RCG7_9SPIR</name>
<evidence type="ECO:0000256" key="1">
    <source>
        <dbReference type="SAM" id="Coils"/>
    </source>
</evidence>
<evidence type="ECO:0000313" key="4">
    <source>
        <dbReference type="Proteomes" id="UP000003481"/>
    </source>
</evidence>
<dbReference type="InterPro" id="IPR009618">
    <property type="entry name" value="Erp"/>
</dbReference>
<dbReference type="EMBL" id="CP001471">
    <property type="protein sequence ID" value="ACN53420.1"/>
    <property type="molecule type" value="Genomic_DNA"/>
</dbReference>
<dbReference type="AlphaFoldDB" id="C0RCG7"/>
<organism evidence="3 4">
    <name type="scientific">Borreliella spielmanii A14S</name>
    <dbReference type="NCBI Taxonomy" id="498742"/>
    <lineage>
        <taxon>Bacteria</taxon>
        <taxon>Pseudomonadati</taxon>
        <taxon>Spirochaetota</taxon>
        <taxon>Spirochaetia</taxon>
        <taxon>Spirochaetales</taxon>
        <taxon>Borreliaceae</taxon>
        <taxon>Borreliella</taxon>
    </lineage>
</organism>
<feature type="compositionally biased region" description="Basic and acidic residues" evidence="2">
    <location>
        <begin position="121"/>
        <end position="190"/>
    </location>
</feature>
<accession>C0RCG7</accession>